<feature type="chain" id="PRO_5045255858" evidence="3">
    <location>
        <begin position="24"/>
        <end position="417"/>
    </location>
</feature>
<dbReference type="RefSeq" id="WP_299217803.1">
    <property type="nucleotide sequence ID" value="NZ_JBDGHN010000002.1"/>
</dbReference>
<dbReference type="PANTHER" id="PTHR30097:SF4">
    <property type="entry name" value="SLR6042 PROTEIN"/>
    <property type="match status" value="1"/>
</dbReference>
<dbReference type="EMBL" id="JBDGHN010000002">
    <property type="protein sequence ID" value="MEN2750100.1"/>
    <property type="molecule type" value="Genomic_DNA"/>
</dbReference>
<comment type="caution">
    <text evidence="4">The sequence shown here is derived from an EMBL/GenBank/DDBJ whole genome shotgun (WGS) entry which is preliminary data.</text>
</comment>
<feature type="signal peptide" evidence="3">
    <location>
        <begin position="1"/>
        <end position="23"/>
    </location>
</feature>
<sequence length="417" mass="45640">MRIRLSNNCKNCAFLLSSLLIIACQPPAPVDNQPLNEKDVQADSPIIASADSVTMASDYILNIKPSRYQPSLGLQGVIEPTKQSRFVAAHDIIVQKVLVSEGQWIEEGTPLLIVKRQVSVDKVSATSAVTEDVEQKEKSVASKVKPATNMPKEGATDSNDEESNNNVASIEKVLTNRDVTDDKVDSSIDNKKSNNDQDTATVEQTIPTNLSAQSIVVRASFSGRIDKLHVKNTQPVTARTPLLRLSDDKNLQFIATLPLKMKPQLSVGQTVNFTAENSSEKFVGQIGKLATSNQPGKLQVYVHVVKNEASRDKLRPDMLVSGRVDYGQIEVGTIVPEYGIHDADLSVLKEPPYQSLMPITANVWIIKQDQRLTRLSVEVIKYDPSTEQYLVAGISNDSLICLADLPIESVGKKVIVS</sequence>
<accession>A0ABU9X7T8</accession>
<feature type="region of interest" description="Disordered" evidence="2">
    <location>
        <begin position="125"/>
        <end position="165"/>
    </location>
</feature>
<protein>
    <submittedName>
        <fullName evidence="4">HlyD family efflux transporter periplasmic adaptor subunit</fullName>
    </submittedName>
</protein>
<dbReference type="InterPro" id="IPR051909">
    <property type="entry name" value="MFP_Cation_Efflux"/>
</dbReference>
<evidence type="ECO:0000256" key="2">
    <source>
        <dbReference type="SAM" id="MobiDB-lite"/>
    </source>
</evidence>
<reference evidence="4 5" key="1">
    <citation type="submission" date="2024-05" db="EMBL/GenBank/DDBJ databases">
        <authorList>
            <person name="Kim H.-Y."/>
            <person name="Kim E."/>
            <person name="Cai Y."/>
            <person name="Yang S.-M."/>
            <person name="Lee W."/>
        </authorList>
    </citation>
    <scope>NUCLEOTIDE SEQUENCE [LARGE SCALE GENOMIC DNA]</scope>
    <source>
        <strain evidence="4 5">FBL11</strain>
    </source>
</reference>
<feature type="compositionally biased region" description="Polar residues" evidence="2">
    <location>
        <begin position="196"/>
        <end position="205"/>
    </location>
</feature>
<keyword evidence="3" id="KW-0732">Signal</keyword>
<dbReference type="Gene3D" id="2.40.50.100">
    <property type="match status" value="1"/>
</dbReference>
<evidence type="ECO:0000256" key="1">
    <source>
        <dbReference type="ARBA" id="ARBA00022448"/>
    </source>
</evidence>
<feature type="compositionally biased region" description="Basic and acidic residues" evidence="2">
    <location>
        <begin position="181"/>
        <end position="195"/>
    </location>
</feature>
<evidence type="ECO:0000256" key="3">
    <source>
        <dbReference type="SAM" id="SignalP"/>
    </source>
</evidence>
<name>A0ABU9X7T8_9GAMM</name>
<dbReference type="Proteomes" id="UP001461960">
    <property type="component" value="Unassembled WGS sequence"/>
</dbReference>
<dbReference type="PROSITE" id="PS51257">
    <property type="entry name" value="PROKAR_LIPOPROTEIN"/>
    <property type="match status" value="1"/>
</dbReference>
<keyword evidence="1" id="KW-0813">Transport</keyword>
<feature type="region of interest" description="Disordered" evidence="2">
    <location>
        <begin position="181"/>
        <end position="205"/>
    </location>
</feature>
<evidence type="ECO:0000313" key="5">
    <source>
        <dbReference type="Proteomes" id="UP001461960"/>
    </source>
</evidence>
<gene>
    <name evidence="4" type="ORF">AAIR29_00495</name>
</gene>
<keyword evidence="5" id="KW-1185">Reference proteome</keyword>
<organism evidence="4 5">
    <name type="scientific">Psychrobacter saeujeotis</name>
    <dbReference type="NCBI Taxonomy" id="3143436"/>
    <lineage>
        <taxon>Bacteria</taxon>
        <taxon>Pseudomonadati</taxon>
        <taxon>Pseudomonadota</taxon>
        <taxon>Gammaproteobacteria</taxon>
        <taxon>Moraxellales</taxon>
        <taxon>Moraxellaceae</taxon>
        <taxon>Psychrobacter</taxon>
    </lineage>
</organism>
<dbReference type="PANTHER" id="PTHR30097">
    <property type="entry name" value="CATION EFFLUX SYSTEM PROTEIN CUSB"/>
    <property type="match status" value="1"/>
</dbReference>
<proteinExistence type="predicted"/>
<evidence type="ECO:0000313" key="4">
    <source>
        <dbReference type="EMBL" id="MEN2750100.1"/>
    </source>
</evidence>